<keyword evidence="1" id="KW-0378">Hydrolase</keyword>
<organism evidence="4 5">
    <name type="scientific">Rhizobium puerariae</name>
    <dbReference type="NCBI Taxonomy" id="1585791"/>
    <lineage>
        <taxon>Bacteria</taxon>
        <taxon>Pseudomonadati</taxon>
        <taxon>Pseudomonadota</taxon>
        <taxon>Alphaproteobacteria</taxon>
        <taxon>Hyphomicrobiales</taxon>
        <taxon>Rhizobiaceae</taxon>
        <taxon>Rhizobium/Agrobacterium group</taxon>
        <taxon>Rhizobium</taxon>
    </lineage>
</organism>
<accession>A0ABV6AUH9</accession>
<dbReference type="RefSeq" id="WP_377265771.1">
    <property type="nucleotide sequence ID" value="NZ_JBHMAA010000043.1"/>
</dbReference>
<keyword evidence="5" id="KW-1185">Reference proteome</keyword>
<dbReference type="InterPro" id="IPR015995">
    <property type="entry name" value="MlrC_N"/>
</dbReference>
<proteinExistence type="inferred from homology"/>
<dbReference type="InterPro" id="IPR009197">
    <property type="entry name" value="MlrC"/>
</dbReference>
<protein>
    <recommendedName>
        <fullName evidence="1">Microcystinase C</fullName>
        <shortName evidence="1">MlrC</shortName>
    </recommendedName>
</protein>
<name>A0ABV6AUH9_9HYPH</name>
<feature type="domain" description="Microcystin LR degradation protein MlrC C-terminal" evidence="2">
    <location>
        <begin position="303"/>
        <end position="484"/>
    </location>
</feature>
<evidence type="ECO:0000313" key="4">
    <source>
        <dbReference type="EMBL" id="MFB9952973.1"/>
    </source>
</evidence>
<dbReference type="Proteomes" id="UP001589692">
    <property type="component" value="Unassembled WGS sequence"/>
</dbReference>
<evidence type="ECO:0000313" key="5">
    <source>
        <dbReference type="Proteomes" id="UP001589692"/>
    </source>
</evidence>
<sequence>MRILVACISHETNTFSPVPTPLARFRPGGEQPLRGQPAIEFYSGTQSALGGFLHVAEEAGAEVALAVAASAPPSGPSDAATFEALSGILLQSAREEGPFDAVFLHLHGAMVTEGYEDGEGEILRRLRTVLPDVPLALSLDMHANVFPEMIEHADVVAGYQTYPHLDERETAIRAGRALVRSLRREIRPTLAWGSVPMLPHVMAQGTNRSPNREIQALTIALEESGEAVLASVFVGFPHADISQAGLSAVVVTDDDEEKAQSLVRRLLDAAWATRKEFVFESTPLADSVAQAKSLGAQTGPIVILDHCDNCGSGGTVDTTEVLAEIIRQELKDVIFFGICDPSAVQACVEAGVGATVSIEIGGHTPMPSIPYQSAPLAVTGRVRTLSAGYFRSNSSMHRGIWINIGPMALLDLGGIEVALISTQVEPTDLGLFLALGVDPASKRFIAIKSRVHWAADLGQFAKHVVPCAGVGVCTSDYSILKFKNVRRPIFPLDDIPDPL</sequence>
<dbReference type="InterPro" id="IPR010799">
    <property type="entry name" value="MlrC_C"/>
</dbReference>
<dbReference type="Pfam" id="PF07364">
    <property type="entry name" value="DUF1485"/>
    <property type="match status" value="1"/>
</dbReference>
<comment type="caution">
    <text evidence="4">The sequence shown here is derived from an EMBL/GenBank/DDBJ whole genome shotgun (WGS) entry which is preliminary data.</text>
</comment>
<dbReference type="Pfam" id="PF07171">
    <property type="entry name" value="MlrC_C"/>
    <property type="match status" value="1"/>
</dbReference>
<evidence type="ECO:0000256" key="1">
    <source>
        <dbReference type="PIRNR" id="PIRNR012702"/>
    </source>
</evidence>
<dbReference type="EMBL" id="JBHMAA010000043">
    <property type="protein sequence ID" value="MFB9952973.1"/>
    <property type="molecule type" value="Genomic_DNA"/>
</dbReference>
<dbReference type="PIRSF" id="PIRSF012702">
    <property type="entry name" value="UCP012702"/>
    <property type="match status" value="1"/>
</dbReference>
<gene>
    <name evidence="4" type="ORF">ACFFP0_29395</name>
</gene>
<evidence type="ECO:0000259" key="2">
    <source>
        <dbReference type="Pfam" id="PF07171"/>
    </source>
</evidence>
<evidence type="ECO:0000259" key="3">
    <source>
        <dbReference type="Pfam" id="PF07364"/>
    </source>
</evidence>
<keyword evidence="1" id="KW-0482">Metalloprotease</keyword>
<comment type="function">
    <text evidence="1">Involved in peptidolytic degradation of cyclic heptapeptide hepatotoxin microcystin (MC).</text>
</comment>
<keyword evidence="1" id="KW-0645">Protease</keyword>
<reference evidence="4 5" key="1">
    <citation type="submission" date="2024-09" db="EMBL/GenBank/DDBJ databases">
        <authorList>
            <person name="Sun Q."/>
            <person name="Mori K."/>
        </authorList>
    </citation>
    <scope>NUCLEOTIDE SEQUENCE [LARGE SCALE GENOMIC DNA]</scope>
    <source>
        <strain evidence="4 5">TBRC 4938</strain>
    </source>
</reference>
<keyword evidence="1" id="KW-0479">Metal-binding</keyword>
<comment type="cofactor">
    <cofactor evidence="1">
        <name>Zn(2+)</name>
        <dbReference type="ChEBI" id="CHEBI:29105"/>
    </cofactor>
    <text evidence="1">Binds 1 zinc ion per subunit.</text>
</comment>
<comment type="similarity">
    <text evidence="1">Belongs to the peptidase M81 family.</text>
</comment>
<feature type="domain" description="Microcystin LR degradation protein MlrC N-terminal" evidence="3">
    <location>
        <begin position="2"/>
        <end position="291"/>
    </location>
</feature>